<dbReference type="GO" id="GO:0070181">
    <property type="term" value="F:small ribosomal subunit rRNA binding"/>
    <property type="evidence" value="ECO:0007669"/>
    <property type="project" value="TreeGrafter"/>
</dbReference>
<evidence type="ECO:0000256" key="4">
    <source>
        <dbReference type="ARBA" id="ARBA00035264"/>
    </source>
</evidence>
<dbReference type="GeneID" id="31008850"/>
<dbReference type="FunFam" id="4.10.640.10:FF:000013">
    <property type="entry name" value="37S ribosomal protein S18"/>
    <property type="match status" value="1"/>
</dbReference>
<dbReference type="OrthoDB" id="21463at2759"/>
<dbReference type="PANTHER" id="PTHR13479">
    <property type="entry name" value="30S RIBOSOMAL PROTEIN S18"/>
    <property type="match status" value="1"/>
</dbReference>
<dbReference type="STRING" id="1441469.A0A1Q5Q7A3"/>
<feature type="region of interest" description="Disordered" evidence="5">
    <location>
        <begin position="30"/>
        <end position="66"/>
    </location>
</feature>
<dbReference type="GO" id="GO:0003735">
    <property type="term" value="F:structural constituent of ribosome"/>
    <property type="evidence" value="ECO:0007669"/>
    <property type="project" value="InterPro"/>
</dbReference>
<accession>A0A1Q5Q7A3</accession>
<dbReference type="GO" id="GO:0005763">
    <property type="term" value="C:mitochondrial small ribosomal subunit"/>
    <property type="evidence" value="ECO:0007669"/>
    <property type="project" value="TreeGrafter"/>
</dbReference>
<organism evidence="6 7">
    <name type="scientific">Talaromyces atroroseus</name>
    <dbReference type="NCBI Taxonomy" id="1441469"/>
    <lineage>
        <taxon>Eukaryota</taxon>
        <taxon>Fungi</taxon>
        <taxon>Dikarya</taxon>
        <taxon>Ascomycota</taxon>
        <taxon>Pezizomycotina</taxon>
        <taxon>Eurotiomycetes</taxon>
        <taxon>Eurotiomycetidae</taxon>
        <taxon>Eurotiales</taxon>
        <taxon>Trichocomaceae</taxon>
        <taxon>Talaromyces</taxon>
        <taxon>Talaromyces sect. Trachyspermi</taxon>
    </lineage>
</organism>
<evidence type="ECO:0000313" key="6">
    <source>
        <dbReference type="EMBL" id="OKL55722.1"/>
    </source>
</evidence>
<keyword evidence="2" id="KW-0689">Ribosomal protein</keyword>
<proteinExistence type="inferred from homology"/>
<dbReference type="InterPro" id="IPR036870">
    <property type="entry name" value="Ribosomal_bS18_sf"/>
</dbReference>
<keyword evidence="3" id="KW-0687">Ribonucleoprotein</keyword>
<evidence type="ECO:0000256" key="3">
    <source>
        <dbReference type="ARBA" id="ARBA00023274"/>
    </source>
</evidence>
<dbReference type="RefSeq" id="XP_020115843.1">
    <property type="nucleotide sequence ID" value="XM_020263989.1"/>
</dbReference>
<evidence type="ECO:0000256" key="2">
    <source>
        <dbReference type="ARBA" id="ARBA00022980"/>
    </source>
</evidence>
<dbReference type="Gene3D" id="4.10.640.10">
    <property type="entry name" value="Ribosomal protein S18"/>
    <property type="match status" value="1"/>
</dbReference>
<protein>
    <recommendedName>
        <fullName evidence="4">Small ribosomal subunit protein bS18m</fullName>
    </recommendedName>
</protein>
<name>A0A1Q5Q7A3_TALAT</name>
<keyword evidence="7" id="KW-1185">Reference proteome</keyword>
<evidence type="ECO:0000256" key="5">
    <source>
        <dbReference type="SAM" id="MobiDB-lite"/>
    </source>
</evidence>
<reference evidence="6 7" key="1">
    <citation type="submission" date="2015-06" db="EMBL/GenBank/DDBJ databases">
        <title>Talaromyces atroroseus IBT 11181 draft genome.</title>
        <authorList>
            <person name="Rasmussen K.B."/>
            <person name="Rasmussen S."/>
            <person name="Petersen B."/>
            <person name="Sicheritz-Ponten T."/>
            <person name="Mortensen U.H."/>
            <person name="Thrane U."/>
        </authorList>
    </citation>
    <scope>NUCLEOTIDE SEQUENCE [LARGE SCALE GENOMIC DNA]</scope>
    <source>
        <strain evidence="6 7">IBT 11181</strain>
    </source>
</reference>
<dbReference type="GO" id="GO:0032543">
    <property type="term" value="P:mitochondrial translation"/>
    <property type="evidence" value="ECO:0007669"/>
    <property type="project" value="TreeGrafter"/>
</dbReference>
<dbReference type="EMBL" id="LFMY01000018">
    <property type="protein sequence ID" value="OKL55722.1"/>
    <property type="molecule type" value="Genomic_DNA"/>
</dbReference>
<evidence type="ECO:0000313" key="7">
    <source>
        <dbReference type="Proteomes" id="UP000214365"/>
    </source>
</evidence>
<evidence type="ECO:0000256" key="1">
    <source>
        <dbReference type="ARBA" id="ARBA00005589"/>
    </source>
</evidence>
<dbReference type="PANTHER" id="PTHR13479:SF40">
    <property type="entry name" value="SMALL RIBOSOMAL SUBUNIT PROTEIN BS18M"/>
    <property type="match status" value="1"/>
</dbReference>
<dbReference type="SUPFAM" id="SSF46911">
    <property type="entry name" value="Ribosomal protein S18"/>
    <property type="match status" value="1"/>
</dbReference>
<gene>
    <name evidence="6" type="ORF">UA08_09094</name>
</gene>
<dbReference type="Pfam" id="PF01084">
    <property type="entry name" value="Ribosomal_S18"/>
    <property type="match status" value="1"/>
</dbReference>
<comment type="similarity">
    <text evidence="1">Belongs to the bacterial ribosomal protein bS18 family.</text>
</comment>
<dbReference type="InterPro" id="IPR001648">
    <property type="entry name" value="Ribosomal_bS18"/>
</dbReference>
<dbReference type="AlphaFoldDB" id="A0A1Q5Q7A3"/>
<sequence length="204" mass="23064">MSLKLFSRTGNSLLPNLQSNLLAPASCRWASSTPSNNQRTAFPSPTRSSWSSPGRTKAISSRQRITQRTRLMEESKNQSDGRVLERFQTREWAPGDIYSPHDLSPSEMKKWMKRWSPATDAFDALNIKPIEQYKNFSIMSEYITPMGRIKHRKLTGLRPVNQRKIAKAIRRAIGVGLMPSVHRHPEILAIEARSRFGPGGSGFS</sequence>
<comment type="caution">
    <text evidence="6">The sequence shown here is derived from an EMBL/GenBank/DDBJ whole genome shotgun (WGS) entry which is preliminary data.</text>
</comment>
<dbReference type="Proteomes" id="UP000214365">
    <property type="component" value="Unassembled WGS sequence"/>
</dbReference>